<evidence type="ECO:0000256" key="1">
    <source>
        <dbReference type="ARBA" id="ARBA00022763"/>
    </source>
</evidence>
<dbReference type="Proteomes" id="UP000629025">
    <property type="component" value="Unassembled WGS sequence"/>
</dbReference>
<gene>
    <name evidence="3" type="ORF">GCM10011352_41740</name>
</gene>
<dbReference type="CDD" id="cd03468">
    <property type="entry name" value="PolY_like"/>
    <property type="match status" value="1"/>
</dbReference>
<dbReference type="InterPro" id="IPR001126">
    <property type="entry name" value="UmuC"/>
</dbReference>
<keyword evidence="1" id="KW-0227">DNA damage</keyword>
<dbReference type="Pfam" id="PF00817">
    <property type="entry name" value="IMS"/>
    <property type="match status" value="1"/>
</dbReference>
<accession>A0ABQ1KUS7</accession>
<protein>
    <recommendedName>
        <fullName evidence="2">UmuC domain-containing protein</fullName>
    </recommendedName>
</protein>
<evidence type="ECO:0000259" key="2">
    <source>
        <dbReference type="Pfam" id="PF00817"/>
    </source>
</evidence>
<name>A0ABQ1KUS7_9GAMM</name>
<reference evidence="4" key="1">
    <citation type="journal article" date="2019" name="Int. J. Syst. Evol. Microbiol.">
        <title>The Global Catalogue of Microorganisms (GCM) 10K type strain sequencing project: providing services to taxonomists for standard genome sequencing and annotation.</title>
        <authorList>
            <consortium name="The Broad Institute Genomics Platform"/>
            <consortium name="The Broad Institute Genome Sequencing Center for Infectious Disease"/>
            <person name="Wu L."/>
            <person name="Ma J."/>
        </authorList>
    </citation>
    <scope>NUCLEOTIDE SEQUENCE [LARGE SCALE GENOMIC DNA]</scope>
    <source>
        <strain evidence="4">CGMCC 1.15341</strain>
    </source>
</reference>
<dbReference type="PANTHER" id="PTHR35369">
    <property type="entry name" value="BLR3025 PROTEIN-RELATED"/>
    <property type="match status" value="1"/>
</dbReference>
<dbReference type="EMBL" id="BMIJ01000011">
    <property type="protein sequence ID" value="GGC10900.1"/>
    <property type="molecule type" value="Genomic_DNA"/>
</dbReference>
<organism evidence="3 4">
    <name type="scientific">Marinobacterium zhoushanense</name>
    <dbReference type="NCBI Taxonomy" id="1679163"/>
    <lineage>
        <taxon>Bacteria</taxon>
        <taxon>Pseudomonadati</taxon>
        <taxon>Pseudomonadota</taxon>
        <taxon>Gammaproteobacteria</taxon>
        <taxon>Oceanospirillales</taxon>
        <taxon>Oceanospirillaceae</taxon>
        <taxon>Marinobacterium</taxon>
    </lineage>
</organism>
<proteinExistence type="predicted"/>
<comment type="caution">
    <text evidence="3">The sequence shown here is derived from an EMBL/GenBank/DDBJ whole genome shotgun (WGS) entry which is preliminary data.</text>
</comment>
<evidence type="ECO:0000313" key="3">
    <source>
        <dbReference type="EMBL" id="GGC10900.1"/>
    </source>
</evidence>
<evidence type="ECO:0000313" key="4">
    <source>
        <dbReference type="Proteomes" id="UP000629025"/>
    </source>
</evidence>
<dbReference type="InterPro" id="IPR043502">
    <property type="entry name" value="DNA/RNA_pol_sf"/>
</dbReference>
<dbReference type="RefSeq" id="WP_188752063.1">
    <property type="nucleotide sequence ID" value="NZ_BMIJ01000011.1"/>
</dbReference>
<dbReference type="SUPFAM" id="SSF56672">
    <property type="entry name" value="DNA/RNA polymerases"/>
    <property type="match status" value="1"/>
</dbReference>
<dbReference type="PANTHER" id="PTHR35369:SF2">
    <property type="entry name" value="BLR3025 PROTEIN"/>
    <property type="match status" value="1"/>
</dbReference>
<sequence length="462" mass="51905">MRWLCLYFPYLALELHGLPPEIPQVLLDKRQRIRAVNTRAEAQGIKEGQALATALALSPDLALLETSDKRARTSLEQLALWAGAFSARISLCPPQALLLEIASMLHYFGGLDALTGHLLRALEHSGYSARLAIGETPRGAQLIAAVEEYLDADTTIWWQRLHALRVDQLQLSPAQVEQLQGIGMRTLDDLRKLPRSELAQRFGQAMLRDLDAIVDPAMPPPEAFIPPEQFAQRCELGVEVGHSQGVLFPLRRLLAALEGYLVQRQQKVSQLCLQLKLRDGSIQVLRVGHAGGSASASRWLDLCRLRLEREQLRGPVLALQLSAEESELDEKSNGNLFAPGRSQSSVDELISRLCSRLGADAVRPLQYHADHRPESVLNSLLCSREPPPVAMKRPGWLLHRPQYLPAVQRRRLELLSGPERISSGWWDQAVVRDYFVARWPDGRCGWLYRDPDGRWFIHGWFG</sequence>
<dbReference type="InterPro" id="IPR050356">
    <property type="entry name" value="SulA_CellDiv_inhibitor"/>
</dbReference>
<feature type="domain" description="UmuC" evidence="2">
    <location>
        <begin position="24"/>
        <end position="143"/>
    </location>
</feature>
<keyword evidence="4" id="KW-1185">Reference proteome</keyword>